<name>A0A8J4T1N3_9TREM</name>
<keyword evidence="2" id="KW-1185">Reference proteome</keyword>
<proteinExistence type="predicted"/>
<evidence type="ECO:0000313" key="1">
    <source>
        <dbReference type="EMBL" id="KAF5396064.1"/>
    </source>
</evidence>
<comment type="caution">
    <text evidence="1">The sequence shown here is derived from an EMBL/GenBank/DDBJ whole genome shotgun (WGS) entry which is preliminary data.</text>
</comment>
<sequence length="190" mass="21799">MDIKNIGSTQTGSATAYIRLYIRANDPKAVNPTFLSRNFRESVHFMEHTKFTVLRKIDVQDNHYILELRIEYKELSKQKLKQLNDKDSRLYQIMLHRSTVQTNAAIQACKWGNMIQNITVQLQGTNNSSDSTSQTALVVIGVDWANLYRSNLNINHLVNCIIDGFEQEQYSRIVGNIDIKGNMGKILSYN</sequence>
<reference evidence="1" key="1">
    <citation type="submission" date="2019-05" db="EMBL/GenBank/DDBJ databases">
        <title>Annotation for the trematode Paragonimus heterotremus.</title>
        <authorList>
            <person name="Choi Y.-J."/>
        </authorList>
    </citation>
    <scope>NUCLEOTIDE SEQUENCE</scope>
    <source>
        <strain evidence="1">LC</strain>
    </source>
</reference>
<organism evidence="1 2">
    <name type="scientific">Paragonimus heterotremus</name>
    <dbReference type="NCBI Taxonomy" id="100268"/>
    <lineage>
        <taxon>Eukaryota</taxon>
        <taxon>Metazoa</taxon>
        <taxon>Spiralia</taxon>
        <taxon>Lophotrochozoa</taxon>
        <taxon>Platyhelminthes</taxon>
        <taxon>Trematoda</taxon>
        <taxon>Digenea</taxon>
        <taxon>Plagiorchiida</taxon>
        <taxon>Troglotremata</taxon>
        <taxon>Troglotrematidae</taxon>
        <taxon>Paragonimus</taxon>
    </lineage>
</organism>
<accession>A0A8J4T1N3</accession>
<dbReference type="EMBL" id="LUCH01009294">
    <property type="protein sequence ID" value="KAF5396064.1"/>
    <property type="molecule type" value="Genomic_DNA"/>
</dbReference>
<dbReference type="Proteomes" id="UP000748531">
    <property type="component" value="Unassembled WGS sequence"/>
</dbReference>
<protein>
    <submittedName>
        <fullName evidence="1">Uncharacterized protein</fullName>
    </submittedName>
</protein>
<evidence type="ECO:0000313" key="2">
    <source>
        <dbReference type="Proteomes" id="UP000748531"/>
    </source>
</evidence>
<dbReference type="AlphaFoldDB" id="A0A8J4T1N3"/>
<dbReference type="OrthoDB" id="6299739at2759"/>
<gene>
    <name evidence="1" type="ORF">PHET_11355</name>
</gene>